<protein>
    <recommendedName>
        <fullName evidence="3">CopG-like ribbon-helix-helix domain-containing protein</fullName>
    </recommendedName>
</protein>
<dbReference type="EMBL" id="CP011801">
    <property type="protein sequence ID" value="ALA60182.1"/>
    <property type="molecule type" value="Genomic_DNA"/>
</dbReference>
<reference evidence="1 2" key="1">
    <citation type="journal article" date="2015" name="Proc. Natl. Acad. Sci. U.S.A.">
        <title>Expanded metabolic versatility of ubiquitous nitrite-oxidizing bacteria from the genus Nitrospira.</title>
        <authorList>
            <person name="Koch H."/>
            <person name="Lucker S."/>
            <person name="Albertsen M."/>
            <person name="Kitzinger K."/>
            <person name="Herbold C."/>
            <person name="Spieck E."/>
            <person name="Nielsen P.H."/>
            <person name="Wagner M."/>
            <person name="Daims H."/>
        </authorList>
    </citation>
    <scope>NUCLEOTIDE SEQUENCE [LARGE SCALE GENOMIC DNA]</scope>
    <source>
        <strain evidence="1 2">NSP M-1</strain>
    </source>
</reference>
<dbReference type="AlphaFoldDB" id="A0A0K2GHS4"/>
<dbReference type="Proteomes" id="UP000069205">
    <property type="component" value="Chromosome"/>
</dbReference>
<accession>A0A0K2GHS4</accession>
<dbReference type="RefSeq" id="WP_187299257.1">
    <property type="nucleotide sequence ID" value="NZ_CP011801.1"/>
</dbReference>
<evidence type="ECO:0000313" key="1">
    <source>
        <dbReference type="EMBL" id="ALA60182.1"/>
    </source>
</evidence>
<keyword evidence="2" id="KW-1185">Reference proteome</keyword>
<organism evidence="1 2">
    <name type="scientific">Nitrospira moscoviensis</name>
    <dbReference type="NCBI Taxonomy" id="42253"/>
    <lineage>
        <taxon>Bacteria</taxon>
        <taxon>Pseudomonadati</taxon>
        <taxon>Nitrospirota</taxon>
        <taxon>Nitrospiria</taxon>
        <taxon>Nitrospirales</taxon>
        <taxon>Nitrospiraceae</taxon>
        <taxon>Nitrospira</taxon>
    </lineage>
</organism>
<evidence type="ECO:0000313" key="2">
    <source>
        <dbReference type="Proteomes" id="UP000069205"/>
    </source>
</evidence>
<evidence type="ECO:0008006" key="3">
    <source>
        <dbReference type="Google" id="ProtNLM"/>
    </source>
</evidence>
<name>A0A0K2GHS4_NITMO</name>
<gene>
    <name evidence="1" type="ORF">NITMOv2_3792</name>
</gene>
<proteinExistence type="predicted"/>
<dbReference type="PATRIC" id="fig|42253.5.peg.3739"/>
<sequence>MTKPKKEKPRKTYAISFNRELMLELQHLALDEDRYVNEMLEEATRDLLKKYKEKAK</sequence>
<dbReference type="KEGG" id="nmv:NITMOv2_3792"/>
<dbReference type="STRING" id="42253.NITMOv2_3792"/>